<proteinExistence type="predicted"/>
<evidence type="ECO:0000313" key="1">
    <source>
        <dbReference type="EMBL" id="JAD19382.1"/>
    </source>
</evidence>
<protein>
    <submittedName>
        <fullName evidence="1">Uncharacterized protein</fullName>
    </submittedName>
</protein>
<organism evidence="1">
    <name type="scientific">Arundo donax</name>
    <name type="common">Giant reed</name>
    <name type="synonym">Donax arundinaceus</name>
    <dbReference type="NCBI Taxonomy" id="35708"/>
    <lineage>
        <taxon>Eukaryota</taxon>
        <taxon>Viridiplantae</taxon>
        <taxon>Streptophyta</taxon>
        <taxon>Embryophyta</taxon>
        <taxon>Tracheophyta</taxon>
        <taxon>Spermatophyta</taxon>
        <taxon>Magnoliopsida</taxon>
        <taxon>Liliopsida</taxon>
        <taxon>Poales</taxon>
        <taxon>Poaceae</taxon>
        <taxon>PACMAD clade</taxon>
        <taxon>Arundinoideae</taxon>
        <taxon>Arundineae</taxon>
        <taxon>Arundo</taxon>
    </lineage>
</organism>
<accession>A0A0A8Y5V6</accession>
<dbReference type="AlphaFoldDB" id="A0A0A8Y5V6"/>
<name>A0A0A8Y5V6_ARUDO</name>
<sequence>MLAASSTGYSFLFELDKVGRCFVTRTLGEVLLARLGPFSMSKFPDLL</sequence>
<reference evidence="1" key="1">
    <citation type="submission" date="2014-09" db="EMBL/GenBank/DDBJ databases">
        <authorList>
            <person name="Magalhaes I.L.F."/>
            <person name="Oliveira U."/>
            <person name="Santos F.R."/>
            <person name="Vidigal T.H.D.A."/>
            <person name="Brescovit A.D."/>
            <person name="Santos A.J."/>
        </authorList>
    </citation>
    <scope>NUCLEOTIDE SEQUENCE</scope>
    <source>
        <tissue evidence="1">Shoot tissue taken approximately 20 cm above the soil surface</tissue>
    </source>
</reference>
<reference evidence="1" key="2">
    <citation type="journal article" date="2015" name="Data Brief">
        <title>Shoot transcriptome of the giant reed, Arundo donax.</title>
        <authorList>
            <person name="Barrero R.A."/>
            <person name="Guerrero F.D."/>
            <person name="Moolhuijzen P."/>
            <person name="Goolsby J.A."/>
            <person name="Tidwell J."/>
            <person name="Bellgard S.E."/>
            <person name="Bellgard M.I."/>
        </authorList>
    </citation>
    <scope>NUCLEOTIDE SEQUENCE</scope>
    <source>
        <tissue evidence="1">Shoot tissue taken approximately 20 cm above the soil surface</tissue>
    </source>
</reference>
<dbReference type="EMBL" id="GBRH01278513">
    <property type="protein sequence ID" value="JAD19382.1"/>
    <property type="molecule type" value="Transcribed_RNA"/>
</dbReference>